<evidence type="ECO:0000256" key="5">
    <source>
        <dbReference type="ARBA" id="ARBA00023136"/>
    </source>
</evidence>
<evidence type="ECO:0000313" key="9">
    <source>
        <dbReference type="Proteomes" id="UP001374535"/>
    </source>
</evidence>
<keyword evidence="3" id="KW-0732">Signal</keyword>
<keyword evidence="5" id="KW-0472">Membrane</keyword>
<evidence type="ECO:0000256" key="2">
    <source>
        <dbReference type="ARBA" id="ARBA00022692"/>
    </source>
</evidence>
<proteinExistence type="predicted"/>
<sequence length="115" mass="13460">MLFTWRDDEKSRNCCKWKGIQCDHQTGHVIILRLRASNIQYLRATVNISSLFALQNIQHFDLSYNFFLWSHIPELMGSLTNLRYLNLSYSSFGGNIPTQLGSLTYLMYLDLSYNN</sequence>
<gene>
    <name evidence="8" type="ORF">V8G54_011622</name>
</gene>
<evidence type="ECO:0000256" key="3">
    <source>
        <dbReference type="ARBA" id="ARBA00022729"/>
    </source>
</evidence>
<keyword evidence="6" id="KW-0675">Receptor</keyword>
<dbReference type="AlphaFoldDB" id="A0AAQ3S330"/>
<dbReference type="InterPro" id="IPR001611">
    <property type="entry name" value="Leu-rich_rpt"/>
</dbReference>
<feature type="non-terminal residue" evidence="8">
    <location>
        <position position="1"/>
    </location>
</feature>
<keyword evidence="4" id="KW-1133">Transmembrane helix</keyword>
<keyword evidence="9" id="KW-1185">Reference proteome</keyword>
<keyword evidence="7" id="KW-0325">Glycoprotein</keyword>
<evidence type="ECO:0000256" key="4">
    <source>
        <dbReference type="ARBA" id="ARBA00022989"/>
    </source>
</evidence>
<dbReference type="Pfam" id="PF00560">
    <property type="entry name" value="LRR_1"/>
    <property type="match status" value="2"/>
</dbReference>
<dbReference type="InterPro" id="IPR046956">
    <property type="entry name" value="RLP23-like"/>
</dbReference>
<dbReference type="Proteomes" id="UP001374535">
    <property type="component" value="Chromosome 4"/>
</dbReference>
<dbReference type="SUPFAM" id="SSF52058">
    <property type="entry name" value="L domain-like"/>
    <property type="match status" value="1"/>
</dbReference>
<dbReference type="InterPro" id="IPR032675">
    <property type="entry name" value="LRR_dom_sf"/>
</dbReference>
<name>A0AAQ3S330_VIGMU</name>
<dbReference type="PANTHER" id="PTHR48063">
    <property type="entry name" value="LRR RECEPTOR-LIKE KINASE"/>
    <property type="match status" value="1"/>
</dbReference>
<accession>A0AAQ3S330</accession>
<evidence type="ECO:0000313" key="8">
    <source>
        <dbReference type="EMBL" id="WVZ14056.1"/>
    </source>
</evidence>
<evidence type="ECO:0000256" key="1">
    <source>
        <dbReference type="ARBA" id="ARBA00004479"/>
    </source>
</evidence>
<reference evidence="8 9" key="1">
    <citation type="journal article" date="2023" name="Life. Sci Alliance">
        <title>Evolutionary insights into 3D genome organization and epigenetic landscape of Vigna mungo.</title>
        <authorList>
            <person name="Junaid A."/>
            <person name="Singh B."/>
            <person name="Bhatia S."/>
        </authorList>
    </citation>
    <scope>NUCLEOTIDE SEQUENCE [LARGE SCALE GENOMIC DNA]</scope>
    <source>
        <strain evidence="8">Urdbean</strain>
    </source>
</reference>
<evidence type="ECO:0000256" key="6">
    <source>
        <dbReference type="ARBA" id="ARBA00023170"/>
    </source>
</evidence>
<comment type="subcellular location">
    <subcellularLocation>
        <location evidence="1">Membrane</location>
        <topology evidence="1">Single-pass type I membrane protein</topology>
    </subcellularLocation>
</comment>
<organism evidence="8 9">
    <name type="scientific">Vigna mungo</name>
    <name type="common">Black gram</name>
    <name type="synonym">Phaseolus mungo</name>
    <dbReference type="NCBI Taxonomy" id="3915"/>
    <lineage>
        <taxon>Eukaryota</taxon>
        <taxon>Viridiplantae</taxon>
        <taxon>Streptophyta</taxon>
        <taxon>Embryophyta</taxon>
        <taxon>Tracheophyta</taxon>
        <taxon>Spermatophyta</taxon>
        <taxon>Magnoliopsida</taxon>
        <taxon>eudicotyledons</taxon>
        <taxon>Gunneridae</taxon>
        <taxon>Pentapetalae</taxon>
        <taxon>rosids</taxon>
        <taxon>fabids</taxon>
        <taxon>Fabales</taxon>
        <taxon>Fabaceae</taxon>
        <taxon>Papilionoideae</taxon>
        <taxon>50 kb inversion clade</taxon>
        <taxon>NPAAA clade</taxon>
        <taxon>indigoferoid/millettioid clade</taxon>
        <taxon>Phaseoleae</taxon>
        <taxon>Vigna</taxon>
    </lineage>
</organism>
<protein>
    <recommendedName>
        <fullName evidence="10">Leucine-rich repeat-containing N-terminal plant-type domain-containing protein</fullName>
    </recommendedName>
</protein>
<evidence type="ECO:0008006" key="10">
    <source>
        <dbReference type="Google" id="ProtNLM"/>
    </source>
</evidence>
<dbReference type="Gene3D" id="3.80.10.10">
    <property type="entry name" value="Ribonuclease Inhibitor"/>
    <property type="match status" value="1"/>
</dbReference>
<dbReference type="EMBL" id="CP144697">
    <property type="protein sequence ID" value="WVZ14056.1"/>
    <property type="molecule type" value="Genomic_DNA"/>
</dbReference>
<keyword evidence="2" id="KW-0812">Transmembrane</keyword>
<dbReference type="GO" id="GO:0016020">
    <property type="term" value="C:membrane"/>
    <property type="evidence" value="ECO:0007669"/>
    <property type="project" value="UniProtKB-SubCell"/>
</dbReference>
<dbReference type="PANTHER" id="PTHR48063:SF98">
    <property type="entry name" value="LRR RECEPTOR-LIKE SERINE_THREONINE-PROTEIN KINASE FLS2"/>
    <property type="match status" value="1"/>
</dbReference>
<evidence type="ECO:0000256" key="7">
    <source>
        <dbReference type="ARBA" id="ARBA00023180"/>
    </source>
</evidence>